<keyword evidence="3" id="KW-0645">Protease</keyword>
<comment type="caution">
    <text evidence="3">The sequence shown here is derived from an EMBL/GenBank/DDBJ whole genome shotgun (WGS) entry which is preliminary data.</text>
</comment>
<evidence type="ECO:0000313" key="4">
    <source>
        <dbReference type="Proteomes" id="UP001155840"/>
    </source>
</evidence>
<dbReference type="Gene3D" id="3.90.230.10">
    <property type="entry name" value="Creatinase/methionine aminopeptidase superfamily"/>
    <property type="match status" value="1"/>
</dbReference>
<dbReference type="InterPro" id="IPR000587">
    <property type="entry name" value="Creatinase_N"/>
</dbReference>
<proteinExistence type="predicted"/>
<organism evidence="3 4">
    <name type="scientific">Ferranicluibacter rubi</name>
    <dbReference type="NCBI Taxonomy" id="2715133"/>
    <lineage>
        <taxon>Bacteria</taxon>
        <taxon>Pseudomonadati</taxon>
        <taxon>Pseudomonadota</taxon>
        <taxon>Alphaproteobacteria</taxon>
        <taxon>Hyphomicrobiales</taxon>
        <taxon>Rhizobiaceae</taxon>
        <taxon>Ferranicluibacter</taxon>
    </lineage>
</organism>
<protein>
    <submittedName>
        <fullName evidence="3">Aminopeptidase P family protein</fullName>
    </submittedName>
</protein>
<dbReference type="RefSeq" id="WP_167129703.1">
    <property type="nucleotide sequence ID" value="NZ_JAANCM010000006.1"/>
</dbReference>
<gene>
    <name evidence="3" type="ORF">G8E10_13780</name>
</gene>
<keyword evidence="4" id="KW-1185">Reference proteome</keyword>
<dbReference type="SUPFAM" id="SSF55920">
    <property type="entry name" value="Creatinase/aminopeptidase"/>
    <property type="match status" value="1"/>
</dbReference>
<evidence type="ECO:0000259" key="2">
    <source>
        <dbReference type="Pfam" id="PF01321"/>
    </source>
</evidence>
<dbReference type="InterPro" id="IPR050659">
    <property type="entry name" value="Peptidase_M24B"/>
</dbReference>
<accession>A0AA43ZFS3</accession>
<dbReference type="CDD" id="cd01066">
    <property type="entry name" value="APP_MetAP"/>
    <property type="match status" value="1"/>
</dbReference>
<keyword evidence="3" id="KW-0378">Hydrolase</keyword>
<dbReference type="SUPFAM" id="SSF53092">
    <property type="entry name" value="Creatinase/prolidase N-terminal domain"/>
    <property type="match status" value="1"/>
</dbReference>
<sequence>MDNAAFLNDPAMRGSEAAFPREEYSDRQARAQAALRASGQAALVVTGPETIYWLTGRQTAGYFAFQALLLPASGPLTLLVRQLEFFGAVANTWLSDIVTYQDGDDPAGALVSLLRERGMGVPAIELSGWFLPPRLVSEIARRLGVADLPDGSDILPPLRMIKSQAERDAIRAAARYADAGMVAAIEACTLGADENAVAAAMLGAATRAGSEAMAMEPLVSSGQRSGLPHMTWRRRPLSDGDPVFLELAGSHARYHAALMRTVWLGKPPAEAQRMMDCALFALDAAITQIRPGNPCAAPHDTAQRIIDAAGFTAAFRKRIGYSMGIAFAPDWGEGGILSLFSGVSRVIEPGMVFHIPATLRSFGHWTVGASETVIVTDTGAEPLSTLPRTLTCR</sequence>
<dbReference type="InterPro" id="IPR036005">
    <property type="entry name" value="Creatinase/aminopeptidase-like"/>
</dbReference>
<keyword evidence="3" id="KW-0031">Aminopeptidase</keyword>
<dbReference type="EMBL" id="JAANCM010000006">
    <property type="protein sequence ID" value="NHT76814.1"/>
    <property type="molecule type" value="Genomic_DNA"/>
</dbReference>
<evidence type="ECO:0000259" key="1">
    <source>
        <dbReference type="Pfam" id="PF00557"/>
    </source>
</evidence>
<dbReference type="PANTHER" id="PTHR46112">
    <property type="entry name" value="AMINOPEPTIDASE"/>
    <property type="match status" value="1"/>
</dbReference>
<dbReference type="InterPro" id="IPR000994">
    <property type="entry name" value="Pept_M24"/>
</dbReference>
<reference evidence="3" key="1">
    <citation type="submission" date="2020-03" db="EMBL/GenBank/DDBJ databases">
        <title>Ferranicluibacter endophyticum gen. nov., sp. nov., a new genus isolated from Rubus ulmifolius Schott. stem.</title>
        <authorList>
            <person name="Roca-Couso R."/>
            <person name="Flores-Felix J.D."/>
            <person name="Igual J.M."/>
            <person name="Rivas R."/>
        </authorList>
    </citation>
    <scope>NUCLEOTIDE SEQUENCE</scope>
    <source>
        <strain evidence="3">CRRU44</strain>
    </source>
</reference>
<dbReference type="Pfam" id="PF00557">
    <property type="entry name" value="Peptidase_M24"/>
    <property type="match status" value="1"/>
</dbReference>
<dbReference type="PANTHER" id="PTHR46112:SF2">
    <property type="entry name" value="XAA-PRO AMINOPEPTIDASE P-RELATED"/>
    <property type="match status" value="1"/>
</dbReference>
<dbReference type="Proteomes" id="UP001155840">
    <property type="component" value="Unassembled WGS sequence"/>
</dbReference>
<name>A0AA43ZFS3_9HYPH</name>
<dbReference type="Pfam" id="PF01321">
    <property type="entry name" value="Creatinase_N"/>
    <property type="match status" value="1"/>
</dbReference>
<feature type="domain" description="Creatinase N-terminal" evidence="2">
    <location>
        <begin position="27"/>
        <end position="161"/>
    </location>
</feature>
<dbReference type="InterPro" id="IPR029149">
    <property type="entry name" value="Creatin/AminoP/Spt16_N"/>
</dbReference>
<evidence type="ECO:0000313" key="3">
    <source>
        <dbReference type="EMBL" id="NHT76814.1"/>
    </source>
</evidence>
<feature type="domain" description="Peptidase M24" evidence="1">
    <location>
        <begin position="169"/>
        <end position="377"/>
    </location>
</feature>
<dbReference type="GO" id="GO:0004177">
    <property type="term" value="F:aminopeptidase activity"/>
    <property type="evidence" value="ECO:0007669"/>
    <property type="project" value="UniProtKB-KW"/>
</dbReference>
<dbReference type="AlphaFoldDB" id="A0AA43ZFS3"/>
<dbReference type="Gene3D" id="3.40.350.10">
    <property type="entry name" value="Creatinase/prolidase N-terminal domain"/>
    <property type="match status" value="1"/>
</dbReference>